<feature type="binding site" evidence="8">
    <location>
        <position position="524"/>
    </location>
    <ligand>
        <name>ATP</name>
        <dbReference type="ChEBI" id="CHEBI:30616"/>
    </ligand>
</feature>
<keyword evidence="3 8" id="KW-0479">Metal-binding</keyword>
<feature type="binding site" evidence="8">
    <location>
        <position position="487"/>
    </location>
    <ligand>
        <name>ATP</name>
        <dbReference type="ChEBI" id="CHEBI:30616"/>
    </ligand>
</feature>
<evidence type="ECO:0000256" key="5">
    <source>
        <dbReference type="ARBA" id="ARBA00022755"/>
    </source>
</evidence>
<dbReference type="Gene3D" id="3.90.650.10">
    <property type="entry name" value="PurM-like C-terminal domain"/>
    <property type="match status" value="2"/>
</dbReference>
<dbReference type="RefSeq" id="WP_146957625.1">
    <property type="nucleotide sequence ID" value="NZ_CP042467.1"/>
</dbReference>
<dbReference type="UniPathway" id="UPA00074">
    <property type="reaction ID" value="UER00128"/>
</dbReference>
<dbReference type="KEGG" id="bbae:FRD01_03305"/>
<feature type="binding site" evidence="8">
    <location>
        <position position="45"/>
    </location>
    <ligand>
        <name>ATP</name>
        <dbReference type="ChEBI" id="CHEBI:30616"/>
    </ligand>
</feature>
<organism evidence="12 13">
    <name type="scientific">Microvenator marinus</name>
    <dbReference type="NCBI Taxonomy" id="2600177"/>
    <lineage>
        <taxon>Bacteria</taxon>
        <taxon>Deltaproteobacteria</taxon>
        <taxon>Bradymonadales</taxon>
        <taxon>Microvenatoraceae</taxon>
        <taxon>Microvenator</taxon>
    </lineage>
</organism>
<dbReference type="Pfam" id="PF02769">
    <property type="entry name" value="AIRS_C"/>
    <property type="match status" value="2"/>
</dbReference>
<feature type="binding site" evidence="8">
    <location>
        <position position="261"/>
    </location>
    <ligand>
        <name>Mg(2+)</name>
        <dbReference type="ChEBI" id="CHEBI:18420"/>
        <label>2</label>
    </ligand>
</feature>
<feature type="binding site" evidence="8">
    <location>
        <begin position="305"/>
        <end position="307"/>
    </location>
    <ligand>
        <name>substrate</name>
    </ligand>
</feature>
<comment type="function">
    <text evidence="8">Part of the phosphoribosylformylglycinamidine synthase complex involved in the purines biosynthetic pathway. Catalyzes the ATP-dependent conversion of formylglycinamide ribonucleotide (FGAR) and glutamine to yield formylglycinamidine ribonucleotide (FGAM) and glutamate. The FGAM synthase complex is composed of three subunits. PurQ produces an ammonia molecule by converting glutamine to glutamate. PurL transfers the ammonia molecule to FGAR to form FGAM in an ATP-dependent manner. PurS interacts with PurQ and PurL and is thought to assist in the transfer of the ammonia molecule from PurQ to PurL.</text>
</comment>
<feature type="domain" description="PurM-like C-terminal" evidence="10">
    <location>
        <begin position="566"/>
        <end position="703"/>
    </location>
</feature>
<evidence type="ECO:0000256" key="4">
    <source>
        <dbReference type="ARBA" id="ARBA00022741"/>
    </source>
</evidence>
<feature type="binding site" evidence="8">
    <location>
        <position position="527"/>
    </location>
    <ligand>
        <name>substrate</name>
    </ligand>
</feature>
<feature type="binding site" evidence="8">
    <location>
        <begin position="87"/>
        <end position="90"/>
    </location>
    <ligand>
        <name>substrate</name>
    </ligand>
</feature>
<dbReference type="NCBIfam" id="TIGR01736">
    <property type="entry name" value="FGAM_synth_II"/>
    <property type="match status" value="1"/>
</dbReference>
<feature type="domain" description="PurM-like N-terminal" evidence="9">
    <location>
        <begin position="67"/>
        <end position="182"/>
    </location>
</feature>
<dbReference type="GO" id="GO:0006189">
    <property type="term" value="P:'de novo' IMP biosynthetic process"/>
    <property type="evidence" value="ECO:0007669"/>
    <property type="project" value="UniProtKB-UniRule"/>
</dbReference>
<evidence type="ECO:0000256" key="3">
    <source>
        <dbReference type="ARBA" id="ARBA00022723"/>
    </source>
</evidence>
<comment type="caution">
    <text evidence="8">Lacks conserved residue(s) required for the propagation of feature annotation.</text>
</comment>
<dbReference type="PIRSF" id="PIRSF001587">
    <property type="entry name" value="FGAM_synthase_II"/>
    <property type="match status" value="1"/>
</dbReference>
<dbReference type="EMBL" id="CP042467">
    <property type="protein sequence ID" value="QED26299.1"/>
    <property type="molecule type" value="Genomic_DNA"/>
</dbReference>
<evidence type="ECO:0000259" key="9">
    <source>
        <dbReference type="Pfam" id="PF00586"/>
    </source>
</evidence>
<evidence type="ECO:0000313" key="13">
    <source>
        <dbReference type="Proteomes" id="UP000321595"/>
    </source>
</evidence>
<dbReference type="InterPro" id="IPR010074">
    <property type="entry name" value="PRibForGlyAmidine_synth_PurL"/>
</dbReference>
<evidence type="ECO:0000256" key="7">
    <source>
        <dbReference type="ARBA" id="ARBA00022842"/>
    </source>
</evidence>
<reference evidence="12 13" key="1">
    <citation type="submission" date="2019-08" db="EMBL/GenBank/DDBJ databases">
        <authorList>
            <person name="Liang Q."/>
        </authorList>
    </citation>
    <scope>NUCLEOTIDE SEQUENCE [LARGE SCALE GENOMIC DNA]</scope>
    <source>
        <strain evidence="12 13">V1718</strain>
    </source>
</reference>
<dbReference type="GO" id="GO:0005524">
    <property type="term" value="F:ATP binding"/>
    <property type="evidence" value="ECO:0007669"/>
    <property type="project" value="UniProtKB-UniRule"/>
</dbReference>
<dbReference type="SUPFAM" id="SSF56042">
    <property type="entry name" value="PurM C-terminal domain-like"/>
    <property type="match status" value="2"/>
</dbReference>
<dbReference type="CDD" id="cd02203">
    <property type="entry name" value="PurL_repeat1"/>
    <property type="match status" value="1"/>
</dbReference>
<dbReference type="CDD" id="cd02204">
    <property type="entry name" value="PurL_repeat2"/>
    <property type="match status" value="1"/>
</dbReference>
<dbReference type="SUPFAM" id="SSF55326">
    <property type="entry name" value="PurM N-terminal domain-like"/>
    <property type="match status" value="2"/>
</dbReference>
<dbReference type="Gene3D" id="3.30.1330.10">
    <property type="entry name" value="PurM-like, N-terminal domain"/>
    <property type="match status" value="2"/>
</dbReference>
<dbReference type="PANTHER" id="PTHR43555">
    <property type="entry name" value="PHOSPHORIBOSYLFORMYLGLYCINAMIDINE SYNTHASE SUBUNIT PURL"/>
    <property type="match status" value="1"/>
</dbReference>
<dbReference type="Proteomes" id="UP000321595">
    <property type="component" value="Chromosome"/>
</dbReference>
<keyword evidence="4 8" id="KW-0547">Nucleotide-binding</keyword>
<feature type="binding site" evidence="8">
    <location>
        <position position="109"/>
    </location>
    <ligand>
        <name>substrate</name>
    </ligand>
</feature>
<feature type="active site" evidence="8">
    <location>
        <position position="42"/>
    </location>
</feature>
<dbReference type="OrthoDB" id="9804441at2"/>
<dbReference type="InterPro" id="IPR036921">
    <property type="entry name" value="PurM-like_N_sf"/>
</dbReference>
<keyword evidence="2 8" id="KW-0436">Ligase</keyword>
<protein>
    <recommendedName>
        <fullName evidence="8">Phosphoribosylformylglycinamidine synthase subunit PurL</fullName>
        <shortName evidence="8">FGAM synthase</shortName>
        <ecNumber evidence="8">6.3.5.3</ecNumber>
    </recommendedName>
    <alternativeName>
        <fullName evidence="8">Formylglycinamide ribonucleotide amidotransferase subunit II</fullName>
        <shortName evidence="8">FGAR amidotransferase II</shortName>
        <shortName evidence="8">FGAR-AT II</shortName>
    </alternativeName>
    <alternativeName>
        <fullName evidence="8">Glutamine amidotransferase PurL</fullName>
    </alternativeName>
    <alternativeName>
        <fullName evidence="8">Phosphoribosylformylglycinamidine synthase subunit II</fullName>
    </alternativeName>
</protein>
<accession>A0A5B8XSB2</accession>
<dbReference type="GO" id="GO:0004642">
    <property type="term" value="F:phosphoribosylformylglycinamidine synthase activity"/>
    <property type="evidence" value="ECO:0007669"/>
    <property type="project" value="UniProtKB-UniRule"/>
</dbReference>
<feature type="binding site" evidence="8">
    <location>
        <position position="110"/>
    </location>
    <ligand>
        <name>Mg(2+)</name>
        <dbReference type="ChEBI" id="CHEBI:18420"/>
        <label>2</label>
    </ligand>
</feature>
<dbReference type="InterPro" id="IPR016188">
    <property type="entry name" value="PurM-like_N"/>
</dbReference>
<comment type="similarity">
    <text evidence="8">Belongs to the FGAMS family.</text>
</comment>
<evidence type="ECO:0000259" key="11">
    <source>
        <dbReference type="Pfam" id="PF18072"/>
    </source>
</evidence>
<dbReference type="InterPro" id="IPR041609">
    <property type="entry name" value="PurL_linker"/>
</dbReference>
<keyword evidence="7 8" id="KW-0460">Magnesium</keyword>
<dbReference type="NCBIfam" id="NF002290">
    <property type="entry name" value="PRK01213.1"/>
    <property type="match status" value="1"/>
</dbReference>
<gene>
    <name evidence="8 12" type="primary">purL</name>
    <name evidence="12" type="ORF">FRD01_03305</name>
</gene>
<evidence type="ECO:0000313" key="12">
    <source>
        <dbReference type="EMBL" id="QED26299.1"/>
    </source>
</evidence>
<feature type="binding site" evidence="8">
    <location>
        <position position="86"/>
    </location>
    <ligand>
        <name>Mg(2+)</name>
        <dbReference type="ChEBI" id="CHEBI:18420"/>
        <label>1</label>
    </ligand>
</feature>
<evidence type="ECO:0000256" key="1">
    <source>
        <dbReference type="ARBA" id="ARBA00022490"/>
    </source>
</evidence>
<evidence type="ECO:0000256" key="6">
    <source>
        <dbReference type="ARBA" id="ARBA00022840"/>
    </source>
</evidence>
<dbReference type="HAMAP" id="MF_00420">
    <property type="entry name" value="PurL_2"/>
    <property type="match status" value="1"/>
</dbReference>
<dbReference type="Pfam" id="PF18072">
    <property type="entry name" value="FGAR-AT_linker"/>
    <property type="match status" value="1"/>
</dbReference>
<feature type="active site" description="Proton acceptor" evidence="8">
    <location>
        <position position="88"/>
    </location>
</feature>
<keyword evidence="6 8" id="KW-0067">ATP-binding</keyword>
<dbReference type="GO" id="GO:0005737">
    <property type="term" value="C:cytoplasm"/>
    <property type="evidence" value="ECO:0007669"/>
    <property type="project" value="UniProtKB-SubCell"/>
</dbReference>
<comment type="pathway">
    <text evidence="8">Purine metabolism; IMP biosynthesis via de novo pathway; 5-amino-1-(5-phospho-D-ribosyl)imidazole from N(2)-formyl-N(1)-(5-phospho-D-ribosyl)glycinamide: step 1/2.</text>
</comment>
<comment type="catalytic activity">
    <reaction evidence="8">
        <text>N(2)-formyl-N(1)-(5-phospho-beta-D-ribosyl)glycinamide + L-glutamine + ATP + H2O = 2-formamido-N(1)-(5-O-phospho-beta-D-ribosyl)acetamidine + L-glutamate + ADP + phosphate + H(+)</text>
        <dbReference type="Rhea" id="RHEA:17129"/>
        <dbReference type="ChEBI" id="CHEBI:15377"/>
        <dbReference type="ChEBI" id="CHEBI:15378"/>
        <dbReference type="ChEBI" id="CHEBI:29985"/>
        <dbReference type="ChEBI" id="CHEBI:30616"/>
        <dbReference type="ChEBI" id="CHEBI:43474"/>
        <dbReference type="ChEBI" id="CHEBI:58359"/>
        <dbReference type="ChEBI" id="CHEBI:147286"/>
        <dbReference type="ChEBI" id="CHEBI:147287"/>
        <dbReference type="ChEBI" id="CHEBI:456216"/>
        <dbReference type="EC" id="6.3.5.3"/>
    </reaction>
</comment>
<evidence type="ECO:0000259" key="10">
    <source>
        <dbReference type="Pfam" id="PF02769"/>
    </source>
</evidence>
<dbReference type="InterPro" id="IPR010918">
    <property type="entry name" value="PurM-like_C_dom"/>
</dbReference>
<sequence length="726" mass="77137">MMEELAKEHGLSADEYQRILDELGREPSLCELGVLSVMWSEHCSYKSSRVHLKKLPTTGPQVVQGPGENAGAVDIGGGLAAIFKMESHNHPSFIEPYQGAATGVGGILRDVFTMGARPIGNLNSLRFGNINHPKTKHLFHGVVGGIAGYGNCVGVPTVGGEVYFDDCYNGNILVNVFTVGVAKIDRIFKGSATGPGNPVFYVGAGTGRDGIHGATMASEQFDEGSEDKRPTVQVGDPFREKLLIEACLELMETGAIIGIQDMGAAGLTSSSVEMADRGGTGLRLVIEDVPMREEGMNAYEVLLSESQERMLVVIAQGREEEVGRVFSKWELEWAKIGEVTDTGRFEVVHHGKVECDLPVSVLTSSAPVYDRPQSEPARIREAQPAKVEPTADLFGDLVQLLGAPNICSRRVIYEQFDHMVGLGTVLGPGSADAAVLRIPGTNRAIAAAVDVNSRFVYLNPYEGTKLAVAEVTRNVACTGAKPLGTTDCLNFGDPTNPEIMWEFAEAIRGMAEACLALDAPIVGGNVSLYNASAGKDIFPTPTLGCVGAFESESFITCGSRVRTVDDLVALVGVTLPGEFGGSEYQRLKGAFEGMPPKIDLEREARLQAFIIEAISLGYVNSAHDCSEGGLLVCLAEKALGSKLGLEVALPDGELTDVAFGESASRIALSFDPDSLADIKGLAQRHQIEFEVLGRVIHAPVLRVSGHGEVAVSALEAAHESGLKGLS</sequence>
<keyword evidence="1 8" id="KW-0963">Cytoplasm</keyword>
<dbReference type="Pfam" id="PF00586">
    <property type="entry name" value="AIRS"/>
    <property type="match status" value="2"/>
</dbReference>
<feature type="domain" description="PurM-like N-terminal" evidence="9">
    <location>
        <begin position="431"/>
        <end position="548"/>
    </location>
</feature>
<evidence type="ECO:0000256" key="8">
    <source>
        <dbReference type="HAMAP-Rule" id="MF_00420"/>
    </source>
</evidence>
<feature type="domain" description="PurM-like C-terminal" evidence="10">
    <location>
        <begin position="195"/>
        <end position="349"/>
    </location>
</feature>
<dbReference type="InterPro" id="IPR036676">
    <property type="entry name" value="PurM-like_C_sf"/>
</dbReference>
<evidence type="ECO:0000256" key="2">
    <source>
        <dbReference type="ARBA" id="ARBA00022598"/>
    </source>
</evidence>
<feature type="domain" description="Phosphoribosylformylglycinamidine synthase linker" evidence="11">
    <location>
        <begin position="6"/>
        <end position="46"/>
    </location>
</feature>
<feature type="binding site" evidence="8">
    <location>
        <position position="233"/>
    </location>
    <ligand>
        <name>substrate</name>
    </ligand>
</feature>
<comment type="subcellular location">
    <subcellularLocation>
        <location evidence="8">Cytoplasm</location>
    </subcellularLocation>
</comment>
<dbReference type="GO" id="GO:0000287">
    <property type="term" value="F:magnesium ion binding"/>
    <property type="evidence" value="ECO:0007669"/>
    <property type="project" value="UniProtKB-UniRule"/>
</dbReference>
<proteinExistence type="inferred from homology"/>
<keyword evidence="13" id="KW-1185">Reference proteome</keyword>
<comment type="subunit">
    <text evidence="8">Monomer. Part of the FGAM synthase complex composed of 1 PurL, 1 PurQ and 2 PurS subunits.</text>
</comment>
<dbReference type="PANTHER" id="PTHR43555:SF1">
    <property type="entry name" value="PHOSPHORIBOSYLFORMYLGLYCINAMIDINE SYNTHASE SUBUNIT PURL"/>
    <property type="match status" value="1"/>
</dbReference>
<feature type="binding site" evidence="8">
    <location>
        <position position="84"/>
    </location>
    <ligand>
        <name>ATP</name>
        <dbReference type="ChEBI" id="CHEBI:30616"/>
    </ligand>
</feature>
<keyword evidence="5 8" id="KW-0658">Purine biosynthesis</keyword>
<feature type="binding site" evidence="8">
    <location>
        <position position="525"/>
    </location>
    <ligand>
        <name>Mg(2+)</name>
        <dbReference type="ChEBI" id="CHEBI:18420"/>
        <label>1</label>
    </ligand>
</feature>
<dbReference type="AlphaFoldDB" id="A0A5B8XSB2"/>
<dbReference type="FunFam" id="3.30.1330.10:FF:000004">
    <property type="entry name" value="Phosphoribosylformylglycinamidine synthase subunit PurL"/>
    <property type="match status" value="1"/>
</dbReference>
<dbReference type="EC" id="6.3.5.3" evidence="8"/>
<name>A0A5B8XSB2_9DELT</name>